<dbReference type="FunFam" id="3.30.470.20:FF:000003">
    <property type="entry name" value="Inositol hexakisphosphate and diphosphoinositol-pentakisphosphate kinase"/>
    <property type="match status" value="1"/>
</dbReference>
<evidence type="ECO:0000256" key="13">
    <source>
        <dbReference type="RuleBase" id="RU365032"/>
    </source>
</evidence>
<dbReference type="Pfam" id="PF18086">
    <property type="entry name" value="PPIP5K2_N"/>
    <property type="match status" value="1"/>
</dbReference>
<dbReference type="SUPFAM" id="SSF56059">
    <property type="entry name" value="Glutathione synthetase ATP-binding domain-like"/>
    <property type="match status" value="1"/>
</dbReference>
<evidence type="ECO:0000256" key="11">
    <source>
        <dbReference type="ARBA" id="ARBA00055071"/>
    </source>
</evidence>
<dbReference type="InterPro" id="IPR040557">
    <property type="entry name" value="VIP1_N"/>
</dbReference>
<evidence type="ECO:0000259" key="15">
    <source>
        <dbReference type="Pfam" id="PF18086"/>
    </source>
</evidence>
<keyword evidence="6 13" id="KW-0547">Nucleotide-binding</keyword>
<feature type="region of interest" description="Disordered" evidence="14">
    <location>
        <begin position="455"/>
        <end position="474"/>
    </location>
</feature>
<feature type="non-terminal residue" evidence="16">
    <location>
        <position position="674"/>
    </location>
</feature>
<dbReference type="EC" id="2.7.4.24" evidence="3 13"/>
<keyword evidence="5 13" id="KW-0808">Transferase</keyword>
<evidence type="ECO:0000256" key="2">
    <source>
        <dbReference type="ARBA" id="ARBA00005609"/>
    </source>
</evidence>
<evidence type="ECO:0000256" key="6">
    <source>
        <dbReference type="ARBA" id="ARBA00022741"/>
    </source>
</evidence>
<dbReference type="SUPFAM" id="SSF53254">
    <property type="entry name" value="Phosphoglycerate mutase-like"/>
    <property type="match status" value="1"/>
</dbReference>
<gene>
    <name evidence="16" type="ORF">OSB1V03_LOCUS14847</name>
</gene>
<dbReference type="GO" id="GO:0000828">
    <property type="term" value="F:inositol hexakisphosphate kinase activity"/>
    <property type="evidence" value="ECO:0007669"/>
    <property type="project" value="TreeGrafter"/>
</dbReference>
<dbReference type="EMBL" id="CAJPIZ010014669">
    <property type="protein sequence ID" value="CAG2114881.1"/>
    <property type="molecule type" value="Genomic_DNA"/>
</dbReference>
<reference evidence="16" key="1">
    <citation type="submission" date="2020-11" db="EMBL/GenBank/DDBJ databases">
        <authorList>
            <person name="Tran Van P."/>
        </authorList>
    </citation>
    <scope>NUCLEOTIDE SEQUENCE</scope>
</reference>
<dbReference type="FunFam" id="3.40.50.11950:FF:000003">
    <property type="entry name" value="Inositol hexakisphosphate and diphosphoinositol-pentakisphosphate kinase"/>
    <property type="match status" value="1"/>
</dbReference>
<evidence type="ECO:0000256" key="10">
    <source>
        <dbReference type="ARBA" id="ARBA00034629"/>
    </source>
</evidence>
<name>A0A7R9Q817_9ACAR</name>
<sequence length="674" mass="76645">DCDDSDSYESESKQVIVGICAMEKKTESRPMKEILTRLNEFEFIKTIVFSEKTILSDPVDMWPLCDCFISFHSKGFPLSKAIEYVSLREPFIINDLHMQYDIQDRRKVYRILEESGVELPRYVVLDRDSPNPEERELIESEDHIEINGVVFNKPFVEKPISAEDHNIYIYYPTSAGGGSQRLFRKIGCRSSVYSPESHVRKTGSYIYEEFMPTDGTDVKVYTVGPDYAHAEARKSPALDGKVERDKEGKEVRYPVILSNTEKLNARTVCLAFKQTVCGFDLLRANGKSYVCDVNGFSFVKNSMKYYDDSAKILGNMILRNLAPQLHIPWLIPFQLDDPPIVPTTLGKMMELRCAIAVIRHGDRTPKQKMKMEVKHPKFFEIFDKYGGYKDSKLHVKLKKPKQLQEVLDIARYLISEIDQNSDPEIEENKSKLEQLKSVLEMYGHFSGINRKVQLKYQPKGRPRQSSSEDENSGDPSLLCIVKWGGELTAGGRIQAEELGRVFRCMYPGGQGEYAGTQGLGLLRLHSTFRHDLKIYASDEGEYAGTQGLGLLRLHSTFRHDLKIYASDEGRVQMTAAAFAKGLLALEGELTPILVQMVKSANTNGLLDNDCDSSKYQNAVKHRLHDMMQVDRDFTPEDMELLNPLHARSVQTALNFVKNPVKACDTVYGFIQELN</sequence>
<dbReference type="Gene3D" id="3.30.470.20">
    <property type="entry name" value="ATP-grasp fold, B domain"/>
    <property type="match status" value="1"/>
</dbReference>
<keyword evidence="17" id="KW-1185">Reference proteome</keyword>
<dbReference type="Proteomes" id="UP000759131">
    <property type="component" value="Unassembled WGS sequence"/>
</dbReference>
<dbReference type="InterPro" id="IPR029033">
    <property type="entry name" value="His_PPase_superfam"/>
</dbReference>
<dbReference type="InterPro" id="IPR037446">
    <property type="entry name" value="His_Pase_VIP1"/>
</dbReference>
<keyword evidence="4 13" id="KW-0963">Cytoplasm</keyword>
<evidence type="ECO:0000256" key="8">
    <source>
        <dbReference type="ARBA" id="ARBA00022840"/>
    </source>
</evidence>
<evidence type="ECO:0000256" key="5">
    <source>
        <dbReference type="ARBA" id="ARBA00022679"/>
    </source>
</evidence>
<evidence type="ECO:0000256" key="12">
    <source>
        <dbReference type="ARBA" id="ARBA00071668"/>
    </source>
</evidence>
<evidence type="ECO:0000256" key="3">
    <source>
        <dbReference type="ARBA" id="ARBA00012893"/>
    </source>
</evidence>
<feature type="domain" description="VIP1 N-terminal" evidence="15">
    <location>
        <begin position="15"/>
        <end position="104"/>
    </location>
</feature>
<comment type="subcellular location">
    <subcellularLocation>
        <location evidence="1 13">Cytoplasm</location>
        <location evidence="1 13">Cytosol</location>
    </subcellularLocation>
</comment>
<dbReference type="Gene3D" id="3.40.50.1240">
    <property type="entry name" value="Phosphoglycerate mutase-like"/>
    <property type="match status" value="1"/>
</dbReference>
<dbReference type="CDD" id="cd07061">
    <property type="entry name" value="HP_HAP_like"/>
    <property type="match status" value="1"/>
</dbReference>
<comment type="catalytic activity">
    <reaction evidence="9">
        <text>5-diphospho-1D-myo-inositol 1,2,3,4,6-pentakisphosphate + ATP + H(+) = 1,5-bis(diphospho)-1D-myo-inositol 2,3,4,6-tetrakisphosphate + ADP</text>
        <dbReference type="Rhea" id="RHEA:10276"/>
        <dbReference type="ChEBI" id="CHEBI:15378"/>
        <dbReference type="ChEBI" id="CHEBI:30616"/>
        <dbReference type="ChEBI" id="CHEBI:58628"/>
        <dbReference type="ChEBI" id="CHEBI:77983"/>
        <dbReference type="ChEBI" id="CHEBI:456216"/>
        <dbReference type="EC" id="2.7.4.24"/>
    </reaction>
    <physiologicalReaction direction="left-to-right" evidence="9">
        <dbReference type="Rhea" id="RHEA:10277"/>
    </physiologicalReaction>
</comment>
<keyword evidence="8 13" id="KW-0067">ATP-binding</keyword>
<accession>A0A7R9Q817</accession>
<dbReference type="GO" id="GO:0005829">
    <property type="term" value="C:cytosol"/>
    <property type="evidence" value="ECO:0007669"/>
    <property type="project" value="UniProtKB-SubCell"/>
</dbReference>
<dbReference type="EMBL" id="OC869244">
    <property type="protein sequence ID" value="CAD7634451.1"/>
    <property type="molecule type" value="Genomic_DNA"/>
</dbReference>
<comment type="similarity">
    <text evidence="2 13">Belongs to the histidine acid phosphatase family. VIP1 subfamily.</text>
</comment>
<evidence type="ECO:0000256" key="9">
    <source>
        <dbReference type="ARBA" id="ARBA00033696"/>
    </source>
</evidence>
<dbReference type="GO" id="GO:0006020">
    <property type="term" value="P:inositol metabolic process"/>
    <property type="evidence" value="ECO:0007669"/>
    <property type="project" value="TreeGrafter"/>
</dbReference>
<proteinExistence type="inferred from homology"/>
<dbReference type="InterPro" id="IPR000560">
    <property type="entry name" value="His_Pase_clade-2"/>
</dbReference>
<protein>
    <recommendedName>
        <fullName evidence="12 13">Inositol hexakisphosphate and diphosphoinositol-pentakisphosphate kinase</fullName>
        <ecNumber evidence="3 13">2.7.4.24</ecNumber>
    </recommendedName>
</protein>
<evidence type="ECO:0000313" key="16">
    <source>
        <dbReference type="EMBL" id="CAD7634451.1"/>
    </source>
</evidence>
<evidence type="ECO:0000256" key="14">
    <source>
        <dbReference type="SAM" id="MobiDB-lite"/>
    </source>
</evidence>
<organism evidence="16">
    <name type="scientific">Medioppia subpectinata</name>
    <dbReference type="NCBI Taxonomy" id="1979941"/>
    <lineage>
        <taxon>Eukaryota</taxon>
        <taxon>Metazoa</taxon>
        <taxon>Ecdysozoa</taxon>
        <taxon>Arthropoda</taxon>
        <taxon>Chelicerata</taxon>
        <taxon>Arachnida</taxon>
        <taxon>Acari</taxon>
        <taxon>Acariformes</taxon>
        <taxon>Sarcoptiformes</taxon>
        <taxon>Oribatida</taxon>
        <taxon>Brachypylina</taxon>
        <taxon>Oppioidea</taxon>
        <taxon>Oppiidae</taxon>
        <taxon>Medioppia</taxon>
    </lineage>
</organism>
<dbReference type="AlphaFoldDB" id="A0A7R9Q817"/>
<dbReference type="PANTHER" id="PTHR12750:SF9">
    <property type="entry name" value="INOSITOL HEXAKISPHOSPHATE AND DIPHOSPHOINOSITOL-PENTAKISPHOSPHATE KINASE"/>
    <property type="match status" value="1"/>
</dbReference>
<dbReference type="PANTHER" id="PTHR12750">
    <property type="entry name" value="DIPHOSPHOINOSITOL PENTAKISPHOSPHATE KINASE"/>
    <property type="match status" value="1"/>
</dbReference>
<keyword evidence="7 13" id="KW-0418">Kinase</keyword>
<comment type="function">
    <text evidence="11">Bifunctional inositol kinase that acts in concert with the IP6K kinases to synthesize the diphosphate group-containing inositol pyrophosphates diphosphoinositol pentakisphosphate, PP-InsP5, and bis-diphosphoinositol tetrakisphosphate, (PP)2-InsP4. PP-InsP5 and (PP)2-InsP4, also respectively called InsP7 and InsP8, may regulate a variety of cellular processes, including apoptosis, vesicle trafficking, cytoskeletal dynamics, and exocytosis. Phosphorylates inositol hexakisphosphate (InsP6) at position 1 to produce PP-InsP5 which is in turn phosphorylated by IP6Ks to produce (PP)2-InsP4. Alternatively, phosphorylates PP-InsP5 at position 1, produced by IP6Ks from InsP6, to produce (PP)2-InsP4.</text>
</comment>
<evidence type="ECO:0000256" key="4">
    <source>
        <dbReference type="ARBA" id="ARBA00022490"/>
    </source>
</evidence>
<dbReference type="GO" id="GO:0016791">
    <property type="term" value="F:phosphatase activity"/>
    <property type="evidence" value="ECO:0007669"/>
    <property type="project" value="UniProtKB-ARBA"/>
</dbReference>
<dbReference type="Gene3D" id="3.40.50.11950">
    <property type="match status" value="1"/>
</dbReference>
<dbReference type="GO" id="GO:0033857">
    <property type="term" value="F:5-diphosphoinositol pentakisphosphate 1-kinase activity"/>
    <property type="evidence" value="ECO:0007669"/>
    <property type="project" value="TreeGrafter"/>
</dbReference>
<evidence type="ECO:0000256" key="7">
    <source>
        <dbReference type="ARBA" id="ARBA00022777"/>
    </source>
</evidence>
<evidence type="ECO:0000313" key="17">
    <source>
        <dbReference type="Proteomes" id="UP000759131"/>
    </source>
</evidence>
<comment type="catalytic activity">
    <reaction evidence="10">
        <text>1D-myo-inositol hexakisphosphate + ATP = 1-diphospho-1D-myo-inositol 2,3,4,5,6-pentakisphosphate + ADP</text>
        <dbReference type="Rhea" id="RHEA:37459"/>
        <dbReference type="ChEBI" id="CHEBI:30616"/>
        <dbReference type="ChEBI" id="CHEBI:58130"/>
        <dbReference type="ChEBI" id="CHEBI:74946"/>
        <dbReference type="ChEBI" id="CHEBI:456216"/>
        <dbReference type="EC" id="2.7.4.24"/>
    </reaction>
    <physiologicalReaction direction="left-to-right" evidence="10">
        <dbReference type="Rhea" id="RHEA:37460"/>
    </physiologicalReaction>
</comment>
<evidence type="ECO:0000256" key="1">
    <source>
        <dbReference type="ARBA" id="ARBA00004514"/>
    </source>
</evidence>
<dbReference type="OrthoDB" id="18042at2759"/>
<dbReference type="GO" id="GO:0005524">
    <property type="term" value="F:ATP binding"/>
    <property type="evidence" value="ECO:0007669"/>
    <property type="project" value="UniProtKB-KW"/>
</dbReference>
<dbReference type="FunFam" id="3.40.50.11950:FF:000002">
    <property type="entry name" value="Inositol hexakisphosphate and diphosphoinositol-pentakisphosphate kinase"/>
    <property type="match status" value="1"/>
</dbReference>
<dbReference type="GO" id="GO:0032958">
    <property type="term" value="P:inositol phosphate biosynthetic process"/>
    <property type="evidence" value="ECO:0007669"/>
    <property type="project" value="TreeGrafter"/>
</dbReference>
<dbReference type="Pfam" id="PF00328">
    <property type="entry name" value="His_Phos_2"/>
    <property type="match status" value="2"/>
</dbReference>
<feature type="non-terminal residue" evidence="16">
    <location>
        <position position="1"/>
    </location>
</feature>